<keyword evidence="2" id="KW-1185">Reference proteome</keyword>
<dbReference type="Proteomes" id="UP000299102">
    <property type="component" value="Unassembled WGS sequence"/>
</dbReference>
<organism evidence="1 2">
    <name type="scientific">Eumeta variegata</name>
    <name type="common">Bagworm moth</name>
    <name type="synonym">Eumeta japonica</name>
    <dbReference type="NCBI Taxonomy" id="151549"/>
    <lineage>
        <taxon>Eukaryota</taxon>
        <taxon>Metazoa</taxon>
        <taxon>Ecdysozoa</taxon>
        <taxon>Arthropoda</taxon>
        <taxon>Hexapoda</taxon>
        <taxon>Insecta</taxon>
        <taxon>Pterygota</taxon>
        <taxon>Neoptera</taxon>
        <taxon>Endopterygota</taxon>
        <taxon>Lepidoptera</taxon>
        <taxon>Glossata</taxon>
        <taxon>Ditrysia</taxon>
        <taxon>Tineoidea</taxon>
        <taxon>Psychidae</taxon>
        <taxon>Oiketicinae</taxon>
        <taxon>Eumeta</taxon>
    </lineage>
</organism>
<evidence type="ECO:0000313" key="2">
    <source>
        <dbReference type="Proteomes" id="UP000299102"/>
    </source>
</evidence>
<gene>
    <name evidence="1" type="ORF">EVAR_83867_1</name>
</gene>
<protein>
    <submittedName>
        <fullName evidence="1">Uncharacterized protein</fullName>
    </submittedName>
</protein>
<dbReference type="EMBL" id="BGZK01000214">
    <property type="protein sequence ID" value="GBP28968.1"/>
    <property type="molecule type" value="Genomic_DNA"/>
</dbReference>
<reference evidence="1 2" key="1">
    <citation type="journal article" date="2019" name="Commun. Biol.">
        <title>The bagworm genome reveals a unique fibroin gene that provides high tensile strength.</title>
        <authorList>
            <person name="Kono N."/>
            <person name="Nakamura H."/>
            <person name="Ohtoshi R."/>
            <person name="Tomita M."/>
            <person name="Numata K."/>
            <person name="Arakawa K."/>
        </authorList>
    </citation>
    <scope>NUCLEOTIDE SEQUENCE [LARGE SCALE GENOMIC DNA]</scope>
</reference>
<comment type="caution">
    <text evidence="1">The sequence shown here is derived from an EMBL/GenBank/DDBJ whole genome shotgun (WGS) entry which is preliminary data.</text>
</comment>
<sequence length="78" mass="8580">MKWPVTGLALRQLARTRCVLSSRARELLIASPSSDGHFLVSRQRHDGCLEFGGFHIIPSVRGGSDKTYAVRAKLQSSV</sequence>
<accession>A0A4C1UR95</accession>
<proteinExistence type="predicted"/>
<name>A0A4C1UR95_EUMVA</name>
<evidence type="ECO:0000313" key="1">
    <source>
        <dbReference type="EMBL" id="GBP28968.1"/>
    </source>
</evidence>
<dbReference type="AlphaFoldDB" id="A0A4C1UR95"/>